<dbReference type="Pfam" id="PF13581">
    <property type="entry name" value="HATPase_c_2"/>
    <property type="match status" value="1"/>
</dbReference>
<dbReference type="Pfam" id="PF05231">
    <property type="entry name" value="MASE1"/>
    <property type="match status" value="1"/>
</dbReference>
<evidence type="ECO:0000259" key="9">
    <source>
        <dbReference type="SMART" id="SM00331"/>
    </source>
</evidence>
<dbReference type="SMART" id="SM00331">
    <property type="entry name" value="PP2C_SIG"/>
    <property type="match status" value="1"/>
</dbReference>
<dbReference type="InterPro" id="IPR036457">
    <property type="entry name" value="PPM-type-like_dom_sf"/>
</dbReference>
<feature type="transmembrane region" description="Helical" evidence="8">
    <location>
        <begin position="245"/>
        <end position="264"/>
    </location>
</feature>
<sequence>MTRSCPNIRSNVRERPPILNVGKTVAAIAGLAALYFTAAKLGLTLAFLNASATAVWPPTGIALAALLLLGTRVWPGVFLGAFLANLTTAGTLVTSLGIAAGNTLEALLGAYLVNRFAGGRDAFDQAQNIFRFVLLAAMISTTVSATMGVTTLSLSGFVRPGDYGPVWLTWWLGDAAGAIVIASFVLLWSRHRRVTWTREQMLEGAFLLVAVLVVAGVVFGGLFSFEYLTVPLLAWAAFRFGPRETATVIVLLSGIAIWGTLHGAGPFLAATQNASLLLLQAFMAIMALVNLPVAAVVAERRRAEERLRESEQRFRTLYQRERGTVDILQRSLLPTRLPTIPGLMVAGRYVPAAPEPLGGDWYDVFPLAGGRVGLVMGDVAGHGVGAAAVMAKLRNALRAYAMEGHSPKDVAERLNRVMERGEMASVVYLVLDPVRWHVSYFNAGQPPPVVLEPTGAVKFLEQSSIPLGTRIPRSYDEHEVDLTPQSILLLYTDGIIETRTQGAEARLTKLERAVAGRPATDLDGLLAHLLNQILGESAPIDDAALLAVAASPLDPGRFHIELAALPDSLATLRNALRQWLPHIGATAEEIFAVTTAVGEAAANAIEHAYGPKEAAFEVEALVETGRLAIAVRDKGRWRTPRGPMRGHGLKMMRELMDSVEVASGPEGTMIRLSHTLRNAARP</sequence>
<accession>A0A537IHX0</accession>
<dbReference type="SUPFAM" id="SSF81606">
    <property type="entry name" value="PP2C-like"/>
    <property type="match status" value="1"/>
</dbReference>
<dbReference type="InterPro" id="IPR007895">
    <property type="entry name" value="MASE1"/>
</dbReference>
<dbReference type="Gene3D" id="3.60.40.10">
    <property type="entry name" value="PPM-type phosphatase domain"/>
    <property type="match status" value="1"/>
</dbReference>
<evidence type="ECO:0000256" key="5">
    <source>
        <dbReference type="ARBA" id="ARBA00022989"/>
    </source>
</evidence>
<dbReference type="AlphaFoldDB" id="A0A537IHX0"/>
<keyword evidence="4" id="KW-0378">Hydrolase</keyword>
<evidence type="ECO:0000256" key="3">
    <source>
        <dbReference type="ARBA" id="ARBA00022692"/>
    </source>
</evidence>
<comment type="subcellular location">
    <subcellularLocation>
        <location evidence="1">Cell membrane</location>
        <topology evidence="1">Multi-pass membrane protein</topology>
    </subcellularLocation>
</comment>
<keyword evidence="6 8" id="KW-0472">Membrane</keyword>
<evidence type="ECO:0000256" key="2">
    <source>
        <dbReference type="ARBA" id="ARBA00022475"/>
    </source>
</evidence>
<evidence type="ECO:0000313" key="10">
    <source>
        <dbReference type="EMBL" id="TMI70834.1"/>
    </source>
</evidence>
<evidence type="ECO:0000256" key="7">
    <source>
        <dbReference type="SAM" id="Coils"/>
    </source>
</evidence>
<dbReference type="CDD" id="cd16936">
    <property type="entry name" value="HATPase_RsbW-like"/>
    <property type="match status" value="1"/>
</dbReference>
<feature type="coiled-coil region" evidence="7">
    <location>
        <begin position="293"/>
        <end position="320"/>
    </location>
</feature>
<evidence type="ECO:0000313" key="11">
    <source>
        <dbReference type="Proteomes" id="UP000318834"/>
    </source>
</evidence>
<keyword evidence="7" id="KW-0175">Coiled coil</keyword>
<name>A0A537IHX0_9BACT</name>
<keyword evidence="2" id="KW-1003">Cell membrane</keyword>
<dbReference type="InterPro" id="IPR052016">
    <property type="entry name" value="Bact_Sigma-Reg"/>
</dbReference>
<dbReference type="EMBL" id="VBAP01000133">
    <property type="protein sequence ID" value="TMI70834.1"/>
    <property type="molecule type" value="Genomic_DNA"/>
</dbReference>
<feature type="transmembrane region" description="Helical" evidence="8">
    <location>
        <begin position="170"/>
        <end position="189"/>
    </location>
</feature>
<keyword evidence="3 8" id="KW-0812">Transmembrane</keyword>
<feature type="transmembrane region" description="Helical" evidence="8">
    <location>
        <begin position="60"/>
        <end position="83"/>
    </location>
</feature>
<dbReference type="InterPro" id="IPR036890">
    <property type="entry name" value="HATPase_C_sf"/>
</dbReference>
<dbReference type="SUPFAM" id="SSF55874">
    <property type="entry name" value="ATPase domain of HSP90 chaperone/DNA topoisomerase II/histidine kinase"/>
    <property type="match status" value="1"/>
</dbReference>
<comment type="caution">
    <text evidence="10">The sequence shown here is derived from an EMBL/GenBank/DDBJ whole genome shotgun (WGS) entry which is preliminary data.</text>
</comment>
<keyword evidence="5 8" id="KW-1133">Transmembrane helix</keyword>
<dbReference type="Pfam" id="PF07228">
    <property type="entry name" value="SpoIIE"/>
    <property type="match status" value="1"/>
</dbReference>
<proteinExistence type="predicted"/>
<reference evidence="10 11" key="1">
    <citation type="journal article" date="2019" name="Nat. Microbiol.">
        <title>Mediterranean grassland soil C-N compound turnover is dependent on rainfall and depth, and is mediated by genomically divergent microorganisms.</title>
        <authorList>
            <person name="Diamond S."/>
            <person name="Andeer P.F."/>
            <person name="Li Z."/>
            <person name="Crits-Christoph A."/>
            <person name="Burstein D."/>
            <person name="Anantharaman K."/>
            <person name="Lane K.R."/>
            <person name="Thomas B.C."/>
            <person name="Pan C."/>
            <person name="Northen T.R."/>
            <person name="Banfield J.F."/>
        </authorList>
    </citation>
    <scope>NUCLEOTIDE SEQUENCE [LARGE SCALE GENOMIC DNA]</scope>
    <source>
        <strain evidence="10">NP_8</strain>
    </source>
</reference>
<feature type="domain" description="PPM-type phosphatase" evidence="9">
    <location>
        <begin position="340"/>
        <end position="550"/>
    </location>
</feature>
<gene>
    <name evidence="10" type="ORF">E6H05_13265</name>
</gene>
<feature type="transmembrane region" description="Helical" evidence="8">
    <location>
        <begin position="276"/>
        <end position="298"/>
    </location>
</feature>
<evidence type="ECO:0000256" key="4">
    <source>
        <dbReference type="ARBA" id="ARBA00022801"/>
    </source>
</evidence>
<feature type="transmembrane region" description="Helical" evidence="8">
    <location>
        <begin position="25"/>
        <end position="48"/>
    </location>
</feature>
<dbReference type="InterPro" id="IPR003594">
    <property type="entry name" value="HATPase_dom"/>
</dbReference>
<organism evidence="10 11">
    <name type="scientific">Candidatus Segetimicrobium genomatis</name>
    <dbReference type="NCBI Taxonomy" id="2569760"/>
    <lineage>
        <taxon>Bacteria</taxon>
        <taxon>Bacillati</taxon>
        <taxon>Candidatus Sysuimicrobiota</taxon>
        <taxon>Candidatus Sysuimicrobiia</taxon>
        <taxon>Candidatus Sysuimicrobiales</taxon>
        <taxon>Candidatus Segetimicrobiaceae</taxon>
        <taxon>Candidatus Segetimicrobium</taxon>
    </lineage>
</organism>
<dbReference type="Proteomes" id="UP000318834">
    <property type="component" value="Unassembled WGS sequence"/>
</dbReference>
<evidence type="ECO:0000256" key="1">
    <source>
        <dbReference type="ARBA" id="ARBA00004651"/>
    </source>
</evidence>
<feature type="transmembrane region" description="Helical" evidence="8">
    <location>
        <begin position="201"/>
        <end position="225"/>
    </location>
</feature>
<evidence type="ECO:0000256" key="8">
    <source>
        <dbReference type="SAM" id="Phobius"/>
    </source>
</evidence>
<feature type="transmembrane region" description="Helical" evidence="8">
    <location>
        <begin position="132"/>
        <end position="158"/>
    </location>
</feature>
<dbReference type="PANTHER" id="PTHR43156">
    <property type="entry name" value="STAGE II SPORULATION PROTEIN E-RELATED"/>
    <property type="match status" value="1"/>
</dbReference>
<dbReference type="InterPro" id="IPR001932">
    <property type="entry name" value="PPM-type_phosphatase-like_dom"/>
</dbReference>
<dbReference type="GO" id="GO:0005886">
    <property type="term" value="C:plasma membrane"/>
    <property type="evidence" value="ECO:0007669"/>
    <property type="project" value="UniProtKB-SubCell"/>
</dbReference>
<evidence type="ECO:0000256" key="6">
    <source>
        <dbReference type="ARBA" id="ARBA00023136"/>
    </source>
</evidence>
<dbReference type="GO" id="GO:0016791">
    <property type="term" value="F:phosphatase activity"/>
    <property type="evidence" value="ECO:0007669"/>
    <property type="project" value="TreeGrafter"/>
</dbReference>
<dbReference type="PANTHER" id="PTHR43156:SF2">
    <property type="entry name" value="STAGE II SPORULATION PROTEIN E"/>
    <property type="match status" value="1"/>
</dbReference>
<protein>
    <recommendedName>
        <fullName evidence="9">PPM-type phosphatase domain-containing protein</fullName>
    </recommendedName>
</protein>
<feature type="transmembrane region" description="Helical" evidence="8">
    <location>
        <begin position="89"/>
        <end position="112"/>
    </location>
</feature>
<dbReference type="Gene3D" id="3.30.565.10">
    <property type="entry name" value="Histidine kinase-like ATPase, C-terminal domain"/>
    <property type="match status" value="1"/>
</dbReference>